<keyword evidence="1" id="KW-0812">Transmembrane</keyword>
<evidence type="ECO:0000256" key="1">
    <source>
        <dbReference type="SAM" id="Phobius"/>
    </source>
</evidence>
<name>A0A1F5R784_9BACT</name>
<gene>
    <name evidence="2" type="ORF">A2024_02185</name>
</gene>
<feature type="transmembrane region" description="Helical" evidence="1">
    <location>
        <begin position="12"/>
        <end position="32"/>
    </location>
</feature>
<evidence type="ECO:0000313" key="3">
    <source>
        <dbReference type="Proteomes" id="UP000177230"/>
    </source>
</evidence>
<dbReference type="Proteomes" id="UP000177230">
    <property type="component" value="Unassembled WGS sequence"/>
</dbReference>
<keyword evidence="1" id="KW-1133">Transmembrane helix</keyword>
<reference evidence="2 3" key="1">
    <citation type="journal article" date="2016" name="Nat. Commun.">
        <title>Thousands of microbial genomes shed light on interconnected biogeochemical processes in an aquifer system.</title>
        <authorList>
            <person name="Anantharaman K."/>
            <person name="Brown C.T."/>
            <person name="Hug L.A."/>
            <person name="Sharon I."/>
            <person name="Castelle C.J."/>
            <person name="Probst A.J."/>
            <person name="Thomas B.C."/>
            <person name="Singh A."/>
            <person name="Wilkins M.J."/>
            <person name="Karaoz U."/>
            <person name="Brodie E.L."/>
            <person name="Williams K.H."/>
            <person name="Hubbard S.S."/>
            <person name="Banfield J.F."/>
        </authorList>
    </citation>
    <scope>NUCLEOTIDE SEQUENCE [LARGE SCALE GENOMIC DNA]</scope>
</reference>
<dbReference type="AlphaFoldDB" id="A0A1F5R784"/>
<evidence type="ECO:0000313" key="2">
    <source>
        <dbReference type="EMBL" id="OGF10318.1"/>
    </source>
</evidence>
<dbReference type="EMBL" id="MFFM01000039">
    <property type="protein sequence ID" value="OGF10318.1"/>
    <property type="molecule type" value="Genomic_DNA"/>
</dbReference>
<proteinExistence type="predicted"/>
<sequence>MKIDPGMINDLFPFLLFSIIFAVALIGSYFSLKKQKEKMRDIALKLGLEFSQTDPLSFMGQGKPVRPAYHRPRDAGIDLQGLVKKVVSGFSPWRVAGKYHGYKVIIRTEKKDKKSFTVVQLLFSQPLGMGLNIVVGNFLSKMGKNIFGKQSISTGNPDLDNKVYISGQDEMKIKYLVKRSEFQQTLLSLYNKYPGVRVDDQGITYREKKVLTDLAAYQKLLDSLSAAAKAFAE</sequence>
<keyword evidence="1" id="KW-0472">Membrane</keyword>
<comment type="caution">
    <text evidence="2">The sequence shown here is derived from an EMBL/GenBank/DDBJ whole genome shotgun (WGS) entry which is preliminary data.</text>
</comment>
<protein>
    <submittedName>
        <fullName evidence="2">Uncharacterized protein</fullName>
    </submittedName>
</protein>
<organism evidence="2 3">
    <name type="scientific">Candidatus Edwardsbacteria bacterium GWF2_54_11</name>
    <dbReference type="NCBI Taxonomy" id="1817851"/>
    <lineage>
        <taxon>Bacteria</taxon>
        <taxon>Candidatus Edwardsiibacteriota</taxon>
    </lineage>
</organism>
<accession>A0A1F5R784</accession>